<dbReference type="Proteomes" id="UP001232156">
    <property type="component" value="Unassembled WGS sequence"/>
</dbReference>
<evidence type="ECO:0000313" key="2">
    <source>
        <dbReference type="EMBL" id="MDR4124688.1"/>
    </source>
</evidence>
<comment type="caution">
    <text evidence="2">The sequence shown here is derived from an EMBL/GenBank/DDBJ whole genome shotgun (WGS) entry which is preliminary data.</text>
</comment>
<dbReference type="InterPro" id="IPR052342">
    <property type="entry name" value="MCH/BMMD"/>
</dbReference>
<keyword evidence="3" id="KW-1185">Reference proteome</keyword>
<dbReference type="PANTHER" id="PTHR43664:SF1">
    <property type="entry name" value="BETA-METHYLMALYL-COA DEHYDRATASE"/>
    <property type="match status" value="1"/>
</dbReference>
<sequence>MKFDDLEVGMVVTHPPVVLTREEMLAFARSYDPQPFHVDEAAAEQSRWGGLIGSGWLTCGLAMRMVYDAALKGSEAFGSPGLERLRWPNPVRPGDALRLEATVDSKRVSSSRSDLGIVRWTWRLFNQNDDLVLETEVTNMFDLG</sequence>
<feature type="domain" description="MaoC-like" evidence="1">
    <location>
        <begin position="9"/>
        <end position="110"/>
    </location>
</feature>
<gene>
    <name evidence="2" type="ORF">Q8947_01660</name>
</gene>
<dbReference type="Pfam" id="PF01575">
    <property type="entry name" value="MaoC_dehydratas"/>
    <property type="match status" value="1"/>
</dbReference>
<dbReference type="PANTHER" id="PTHR43664">
    <property type="entry name" value="MONOAMINE OXIDASE-RELATED"/>
    <property type="match status" value="1"/>
</dbReference>
<protein>
    <submittedName>
        <fullName evidence="2">MaoC family dehydratase</fullName>
    </submittedName>
</protein>
<evidence type="ECO:0000259" key="1">
    <source>
        <dbReference type="Pfam" id="PF01575"/>
    </source>
</evidence>
<proteinExistence type="predicted"/>
<organism evidence="2 3">
    <name type="scientific">Yanghanlia caeni</name>
    <dbReference type="NCBI Taxonomy" id="3064283"/>
    <lineage>
        <taxon>Bacteria</taxon>
        <taxon>Pseudomonadati</taxon>
        <taxon>Pseudomonadota</taxon>
        <taxon>Betaproteobacteria</taxon>
        <taxon>Burkholderiales</taxon>
        <taxon>Alcaligenaceae</taxon>
        <taxon>Yanghanlia</taxon>
    </lineage>
</organism>
<name>A0ABU1D2V8_9BURK</name>
<dbReference type="InterPro" id="IPR002539">
    <property type="entry name" value="MaoC-like_dom"/>
</dbReference>
<dbReference type="SUPFAM" id="SSF54637">
    <property type="entry name" value="Thioesterase/thiol ester dehydrase-isomerase"/>
    <property type="match status" value="1"/>
</dbReference>
<evidence type="ECO:0000313" key="3">
    <source>
        <dbReference type="Proteomes" id="UP001232156"/>
    </source>
</evidence>
<reference evidence="2 3" key="1">
    <citation type="submission" date="2023-08" db="EMBL/GenBank/DDBJ databases">
        <title>Alcaligenaceae gen. nov., a novel taxon isolated from the sludge of Yixing Pesticide Factory.</title>
        <authorList>
            <person name="Ruan L."/>
        </authorList>
    </citation>
    <scope>NUCLEOTIDE SEQUENCE [LARGE SCALE GENOMIC DNA]</scope>
    <source>
        <strain evidence="2 3">LG-2</strain>
    </source>
</reference>
<dbReference type="EMBL" id="JAUZQE010000002">
    <property type="protein sequence ID" value="MDR4124688.1"/>
    <property type="molecule type" value="Genomic_DNA"/>
</dbReference>
<dbReference type="InterPro" id="IPR029069">
    <property type="entry name" value="HotDog_dom_sf"/>
</dbReference>
<dbReference type="RefSeq" id="WP_165279233.1">
    <property type="nucleotide sequence ID" value="NZ_JAUZQE010000002.1"/>
</dbReference>
<dbReference type="Gene3D" id="3.10.129.10">
    <property type="entry name" value="Hotdog Thioesterase"/>
    <property type="match status" value="1"/>
</dbReference>
<accession>A0ABU1D2V8</accession>
<dbReference type="CDD" id="cd03454">
    <property type="entry name" value="YdeM"/>
    <property type="match status" value="1"/>
</dbReference>